<name>A0A8J2LG23_9HEXA</name>
<proteinExistence type="predicted"/>
<organism evidence="2 3">
    <name type="scientific">Allacma fusca</name>
    <dbReference type="NCBI Taxonomy" id="39272"/>
    <lineage>
        <taxon>Eukaryota</taxon>
        <taxon>Metazoa</taxon>
        <taxon>Ecdysozoa</taxon>
        <taxon>Arthropoda</taxon>
        <taxon>Hexapoda</taxon>
        <taxon>Collembola</taxon>
        <taxon>Symphypleona</taxon>
        <taxon>Sminthuridae</taxon>
        <taxon>Allacma</taxon>
    </lineage>
</organism>
<dbReference type="AlphaFoldDB" id="A0A8J2LG23"/>
<protein>
    <submittedName>
        <fullName evidence="2">Uncharacterized protein</fullName>
    </submittedName>
</protein>
<comment type="caution">
    <text evidence="2">The sequence shown here is derived from an EMBL/GenBank/DDBJ whole genome shotgun (WGS) entry which is preliminary data.</text>
</comment>
<sequence length="76" mass="8370">HLQHSISTLRRQLIASNLNNEVKKVAEESKLDSFLFGSDFQAKPAPVKHQESSPERALPISVKDPPHSPSEALSKA</sequence>
<reference evidence="2" key="1">
    <citation type="submission" date="2021-06" db="EMBL/GenBank/DDBJ databases">
        <authorList>
            <person name="Hodson N. C."/>
            <person name="Mongue J. A."/>
            <person name="Jaron S. K."/>
        </authorList>
    </citation>
    <scope>NUCLEOTIDE SEQUENCE</scope>
</reference>
<dbReference type="OrthoDB" id="7701249at2759"/>
<keyword evidence="3" id="KW-1185">Reference proteome</keyword>
<dbReference type="EMBL" id="CAJVCH010525086">
    <property type="protein sequence ID" value="CAG7822004.1"/>
    <property type="molecule type" value="Genomic_DNA"/>
</dbReference>
<feature type="region of interest" description="Disordered" evidence="1">
    <location>
        <begin position="42"/>
        <end position="76"/>
    </location>
</feature>
<accession>A0A8J2LG23</accession>
<dbReference type="Proteomes" id="UP000708208">
    <property type="component" value="Unassembled WGS sequence"/>
</dbReference>
<evidence type="ECO:0000256" key="1">
    <source>
        <dbReference type="SAM" id="MobiDB-lite"/>
    </source>
</evidence>
<gene>
    <name evidence="2" type="ORF">AFUS01_LOCUS32302</name>
</gene>
<feature type="non-terminal residue" evidence="2">
    <location>
        <position position="76"/>
    </location>
</feature>
<evidence type="ECO:0000313" key="3">
    <source>
        <dbReference type="Proteomes" id="UP000708208"/>
    </source>
</evidence>
<evidence type="ECO:0000313" key="2">
    <source>
        <dbReference type="EMBL" id="CAG7822004.1"/>
    </source>
</evidence>